<comment type="subcellular location">
    <subcellularLocation>
        <location evidence="1">Endoplasmic reticulum membrane</location>
        <topology evidence="1">Single-pass type IV membrane protein</topology>
    </subcellularLocation>
    <subcellularLocation>
        <location evidence="2">Golgi apparatus membrane</location>
        <topology evidence="2">Single-pass type IV membrane protein</topology>
    </subcellularLocation>
</comment>
<dbReference type="GO" id="GO:0012507">
    <property type="term" value="C:ER to Golgi transport vesicle membrane"/>
    <property type="evidence" value="ECO:0007669"/>
    <property type="project" value="TreeGrafter"/>
</dbReference>
<reference evidence="13 14" key="1">
    <citation type="submission" date="2016-04" db="EMBL/GenBank/DDBJ databases">
        <title>Genome analyses suggest a sexual origin of heterokaryosis in a supposedly ancient asexual fungus.</title>
        <authorList>
            <person name="Ropars J."/>
            <person name="Sedzielewska K."/>
            <person name="Noel J."/>
            <person name="Charron P."/>
            <person name="Farinelli L."/>
            <person name="Marton T."/>
            <person name="Kruger M."/>
            <person name="Pelin A."/>
            <person name="Brachmann A."/>
            <person name="Corradi N."/>
        </authorList>
    </citation>
    <scope>NUCLEOTIDE SEQUENCE [LARGE SCALE GENOMIC DNA]</scope>
    <source>
        <strain evidence="13 14">A5</strain>
    </source>
</reference>
<proteinExistence type="inferred from homology"/>
<evidence type="ECO:0000256" key="9">
    <source>
        <dbReference type="ARBA" id="ARBA00037983"/>
    </source>
</evidence>
<dbReference type="GO" id="GO:0005484">
    <property type="term" value="F:SNAP receptor activity"/>
    <property type="evidence" value="ECO:0007669"/>
    <property type="project" value="InterPro"/>
</dbReference>
<evidence type="ECO:0000256" key="11">
    <source>
        <dbReference type="PIRNR" id="PIRNR028865"/>
    </source>
</evidence>
<dbReference type="GO" id="GO:0031902">
    <property type="term" value="C:late endosome membrane"/>
    <property type="evidence" value="ECO:0007669"/>
    <property type="project" value="TreeGrafter"/>
</dbReference>
<organism evidence="13 14">
    <name type="scientific">Rhizophagus irregularis</name>
    <dbReference type="NCBI Taxonomy" id="588596"/>
    <lineage>
        <taxon>Eukaryota</taxon>
        <taxon>Fungi</taxon>
        <taxon>Fungi incertae sedis</taxon>
        <taxon>Mucoromycota</taxon>
        <taxon>Glomeromycotina</taxon>
        <taxon>Glomeromycetes</taxon>
        <taxon>Glomerales</taxon>
        <taxon>Glomeraceae</taxon>
        <taxon>Rhizophagus</taxon>
    </lineage>
</organism>
<protein>
    <recommendedName>
        <fullName evidence="10 11">Protein transport protein BOS1</fullName>
    </recommendedName>
</protein>
<evidence type="ECO:0000313" key="13">
    <source>
        <dbReference type="EMBL" id="PKC11314.1"/>
    </source>
</evidence>
<evidence type="ECO:0000256" key="8">
    <source>
        <dbReference type="ARBA" id="ARBA00023136"/>
    </source>
</evidence>
<evidence type="ECO:0000256" key="12">
    <source>
        <dbReference type="SAM" id="Phobius"/>
    </source>
</evidence>
<reference evidence="13 14" key="2">
    <citation type="submission" date="2017-09" db="EMBL/GenBank/DDBJ databases">
        <title>Extensive intraspecific genome diversity in a model arbuscular mycorrhizal fungus.</title>
        <authorList>
            <person name="Chen E.C."/>
            <person name="Morin E."/>
            <person name="Beaudet D."/>
            <person name="Noel J."/>
            <person name="Ndikumana S."/>
            <person name="Charron P."/>
            <person name="St-Onge C."/>
            <person name="Giorgi J."/>
            <person name="Grigoriev I.V."/>
            <person name="Roux C."/>
            <person name="Martin F.M."/>
            <person name="Corradi N."/>
        </authorList>
    </citation>
    <scope>NUCLEOTIDE SEQUENCE [LARGE SCALE GENOMIC DNA]</scope>
    <source>
        <strain evidence="13 14">A5</strain>
    </source>
</reference>
<keyword evidence="3 11" id="KW-0813">Transport</keyword>
<dbReference type="Gene3D" id="1.20.5.110">
    <property type="match status" value="1"/>
</dbReference>
<comment type="similarity">
    <text evidence="9 11">Belongs to the BOS1 family.</text>
</comment>
<dbReference type="Pfam" id="PF12352">
    <property type="entry name" value="V-SNARE_C"/>
    <property type="match status" value="1"/>
</dbReference>
<dbReference type="PANTHER" id="PTHR21230:SF1">
    <property type="entry name" value="GOLGI SNAP RECEPTOR COMPLEX MEMBER 2"/>
    <property type="match status" value="1"/>
</dbReference>
<dbReference type="PANTHER" id="PTHR21230">
    <property type="entry name" value="VESICLE TRANSPORT V-SNARE PROTEIN VTI1-RELATED"/>
    <property type="match status" value="1"/>
</dbReference>
<evidence type="ECO:0000313" key="14">
    <source>
        <dbReference type="Proteomes" id="UP000232722"/>
    </source>
</evidence>
<dbReference type="CDD" id="cd15863">
    <property type="entry name" value="SNARE_GS27"/>
    <property type="match status" value="1"/>
</dbReference>
<dbReference type="EMBL" id="LLXJ01000316">
    <property type="protein sequence ID" value="PKC11314.1"/>
    <property type="molecule type" value="Genomic_DNA"/>
</dbReference>
<evidence type="ECO:0000256" key="4">
    <source>
        <dbReference type="ARBA" id="ARBA00022692"/>
    </source>
</evidence>
<evidence type="ECO:0000256" key="6">
    <source>
        <dbReference type="ARBA" id="ARBA00022989"/>
    </source>
</evidence>
<feature type="transmembrane region" description="Helical" evidence="12">
    <location>
        <begin position="196"/>
        <end position="216"/>
    </location>
</feature>
<keyword evidence="7" id="KW-0333">Golgi apparatus</keyword>
<dbReference type="GO" id="GO:0031201">
    <property type="term" value="C:SNARE complex"/>
    <property type="evidence" value="ECO:0007669"/>
    <property type="project" value="TreeGrafter"/>
</dbReference>
<keyword evidence="5 11" id="KW-0653">Protein transport</keyword>
<dbReference type="GO" id="GO:0006888">
    <property type="term" value="P:endoplasmic reticulum to Golgi vesicle-mediated transport"/>
    <property type="evidence" value="ECO:0007669"/>
    <property type="project" value="TreeGrafter"/>
</dbReference>
<evidence type="ECO:0000256" key="3">
    <source>
        <dbReference type="ARBA" id="ARBA00022448"/>
    </source>
</evidence>
<evidence type="ECO:0000256" key="5">
    <source>
        <dbReference type="ARBA" id="ARBA00022927"/>
    </source>
</evidence>
<comment type="function">
    <text evidence="11">SNARE required for protein transport between the ER and the Golgi complex.</text>
</comment>
<keyword evidence="6 12" id="KW-1133">Transmembrane helix</keyword>
<dbReference type="GO" id="GO:0015031">
    <property type="term" value="P:protein transport"/>
    <property type="evidence" value="ECO:0007669"/>
    <property type="project" value="UniProtKB-KW"/>
</dbReference>
<dbReference type="Proteomes" id="UP000232722">
    <property type="component" value="Unassembled WGS sequence"/>
</dbReference>
<dbReference type="VEuPathDB" id="FungiDB:RhiirFUN_022566"/>
<evidence type="ECO:0000256" key="1">
    <source>
        <dbReference type="ARBA" id="ARBA00004163"/>
    </source>
</evidence>
<keyword evidence="8 11" id="KW-0472">Membrane</keyword>
<dbReference type="PIRSF" id="PIRSF028865">
    <property type="entry name" value="Membrin-2"/>
    <property type="match status" value="1"/>
</dbReference>
<dbReference type="GO" id="GO:0005789">
    <property type="term" value="C:endoplasmic reticulum membrane"/>
    <property type="evidence" value="ECO:0007669"/>
    <property type="project" value="UniProtKB-SubCell"/>
</dbReference>
<dbReference type="AlphaFoldDB" id="A0A2N0PWV2"/>
<evidence type="ECO:0000256" key="2">
    <source>
        <dbReference type="ARBA" id="ARBA00004409"/>
    </source>
</evidence>
<evidence type="ECO:0000256" key="10">
    <source>
        <dbReference type="ARBA" id="ARBA00040957"/>
    </source>
</evidence>
<evidence type="ECO:0000256" key="7">
    <source>
        <dbReference type="ARBA" id="ARBA00023034"/>
    </source>
</evidence>
<dbReference type="GO" id="GO:0000139">
    <property type="term" value="C:Golgi membrane"/>
    <property type="evidence" value="ECO:0007669"/>
    <property type="project" value="UniProtKB-SubCell"/>
</dbReference>
<gene>
    <name evidence="13" type="ORF">RhiirA5_271432</name>
</gene>
<sequence>MNNLYKHALKQEQSLTQDLEKFENGEDVSVGIQGQISASLTALKRTIDDYDGLAKREMILVKQEKAFANISKLRDDYNEFKSQFERLKQKESNKTIQNNRAELLGRRHNTSTPESPFQQHEYSREQHALREHDFLKETDSALDEYIMRGREVLNNIYDQNNTLKNAQRKMLDAANTLGLSRNVIQYIERRFAQDKWIFIAGVNFTLFSMWAIVHYLT</sequence>
<accession>A0A2N0PWV2</accession>
<comment type="caution">
    <text evidence="13">The sequence shown here is derived from an EMBL/GenBank/DDBJ whole genome shotgun (WGS) entry which is preliminary data.</text>
</comment>
<name>A0A2N0PWV2_9GLOM</name>
<keyword evidence="4 12" id="KW-0812">Transmembrane</keyword>
<dbReference type="GO" id="GO:0000149">
    <property type="term" value="F:SNARE binding"/>
    <property type="evidence" value="ECO:0007669"/>
    <property type="project" value="TreeGrafter"/>
</dbReference>
<dbReference type="GO" id="GO:0006906">
    <property type="term" value="P:vesicle fusion"/>
    <property type="evidence" value="ECO:0007669"/>
    <property type="project" value="TreeGrafter"/>
</dbReference>
<dbReference type="VEuPathDB" id="FungiDB:FUN_017243"/>
<dbReference type="VEuPathDB" id="FungiDB:RhiirA1_376287"/>
<dbReference type="InterPro" id="IPR027027">
    <property type="entry name" value="GOSR2/Membrin/Bos1"/>
</dbReference>